<proteinExistence type="predicted"/>
<dbReference type="InterPro" id="IPR011008">
    <property type="entry name" value="Dimeric_a/b-barrel"/>
</dbReference>
<dbReference type="Pfam" id="PF16291">
    <property type="entry name" value="DUF4937"/>
    <property type="match status" value="1"/>
</dbReference>
<feature type="domain" description="DUF4937" evidence="1">
    <location>
        <begin position="3"/>
        <end position="90"/>
    </location>
</feature>
<keyword evidence="3" id="KW-1185">Reference proteome</keyword>
<evidence type="ECO:0000313" key="2">
    <source>
        <dbReference type="EMBL" id="GGE63348.1"/>
    </source>
</evidence>
<organism evidence="2 3">
    <name type="scientific">Priestia taiwanensis</name>
    <dbReference type="NCBI Taxonomy" id="1347902"/>
    <lineage>
        <taxon>Bacteria</taxon>
        <taxon>Bacillati</taxon>
        <taxon>Bacillota</taxon>
        <taxon>Bacilli</taxon>
        <taxon>Bacillales</taxon>
        <taxon>Bacillaceae</taxon>
        <taxon>Priestia</taxon>
    </lineage>
</organism>
<gene>
    <name evidence="2" type="ORF">GCM10007140_12010</name>
</gene>
<accession>A0A917AP06</accession>
<sequence length="213" mass="24779">MFIKWIKCLVNEEDKDAFSLAQQQWRNLESAEGFLGQVGGWNKKQPCEAGIISFWKDDISYWQFMERIHDEIVDMNKQRNTYTHISVELYDGQRQIGKEHPFVDVLTEGCILRAGDCTVKRGNEADFERTQREVWNPGMEETGGILASVFCRSQTDIQRYLAVSIWKSEEIHEQYVKGKVSKLRERSSVTEITERISGHVIEMDRSWIVLPNG</sequence>
<reference evidence="2" key="1">
    <citation type="journal article" date="2014" name="Int. J. Syst. Evol. Microbiol.">
        <title>Complete genome sequence of Corynebacterium casei LMG S-19264T (=DSM 44701T), isolated from a smear-ripened cheese.</title>
        <authorList>
            <consortium name="US DOE Joint Genome Institute (JGI-PGF)"/>
            <person name="Walter F."/>
            <person name="Albersmeier A."/>
            <person name="Kalinowski J."/>
            <person name="Ruckert C."/>
        </authorList>
    </citation>
    <scope>NUCLEOTIDE SEQUENCE</scope>
    <source>
        <strain evidence="2">CGMCC 1.12698</strain>
    </source>
</reference>
<protein>
    <recommendedName>
        <fullName evidence="1">DUF4937 domain-containing protein</fullName>
    </recommendedName>
</protein>
<dbReference type="SUPFAM" id="SSF54909">
    <property type="entry name" value="Dimeric alpha+beta barrel"/>
    <property type="match status" value="2"/>
</dbReference>
<reference evidence="2" key="2">
    <citation type="submission" date="2020-09" db="EMBL/GenBank/DDBJ databases">
        <authorList>
            <person name="Sun Q."/>
            <person name="Zhou Y."/>
        </authorList>
    </citation>
    <scope>NUCLEOTIDE SEQUENCE</scope>
    <source>
        <strain evidence="2">CGMCC 1.12698</strain>
    </source>
</reference>
<dbReference type="RefSeq" id="WP_188387487.1">
    <property type="nucleotide sequence ID" value="NZ_BMFK01000001.1"/>
</dbReference>
<evidence type="ECO:0000259" key="1">
    <source>
        <dbReference type="Pfam" id="PF16291"/>
    </source>
</evidence>
<dbReference type="Gene3D" id="3.30.70.100">
    <property type="match status" value="1"/>
</dbReference>
<evidence type="ECO:0000313" key="3">
    <source>
        <dbReference type="Proteomes" id="UP000605259"/>
    </source>
</evidence>
<comment type="caution">
    <text evidence="2">The sequence shown here is derived from an EMBL/GenBank/DDBJ whole genome shotgun (WGS) entry which is preliminary data.</text>
</comment>
<dbReference type="InterPro" id="IPR032555">
    <property type="entry name" value="DUF4937"/>
</dbReference>
<dbReference type="Proteomes" id="UP000605259">
    <property type="component" value="Unassembled WGS sequence"/>
</dbReference>
<dbReference type="AlphaFoldDB" id="A0A917AP06"/>
<dbReference type="EMBL" id="BMFK01000001">
    <property type="protein sequence ID" value="GGE63348.1"/>
    <property type="molecule type" value="Genomic_DNA"/>
</dbReference>
<name>A0A917AP06_9BACI</name>